<feature type="region of interest" description="Disordered" evidence="1">
    <location>
        <begin position="86"/>
        <end position="122"/>
    </location>
</feature>
<proteinExistence type="predicted"/>
<evidence type="ECO:0000313" key="5">
    <source>
        <dbReference type="EMBL" id="CAB4959993.1"/>
    </source>
</evidence>
<evidence type="ECO:0000256" key="1">
    <source>
        <dbReference type="SAM" id="MobiDB-lite"/>
    </source>
</evidence>
<sequence>MKKIALILLVLTFSRVAVAYAVDTTPGADSGTATSDNYFFGDNVPSSANLNQVLALLVGPKGDVGPAGVAGKDGFVGLNGQDGKDGLDGAPGAVGPAGRDGKDGANGLPGATGPAGPAGSGGGGSGGGVGLFAVIPIALNTSDCNGLGGTKIIGVDGTPNFVCNGAVGANSYSLGFADGTVALGNCQPSAETVTVTVDRAFDGEEFRFTSFNFGNLSTLCAGKRLSVNMKMVNPVSAGKYYLSNDQVVCTTVIATPPANPTRIIDGSSTCRPWRGSPLIEDTTTAFSVSDINTLDFTGAFGFQLRN</sequence>
<feature type="compositionally biased region" description="Low complexity" evidence="1">
    <location>
        <begin position="105"/>
        <end position="115"/>
    </location>
</feature>
<organism evidence="6">
    <name type="scientific">freshwater metagenome</name>
    <dbReference type="NCBI Taxonomy" id="449393"/>
    <lineage>
        <taxon>unclassified sequences</taxon>
        <taxon>metagenomes</taxon>
        <taxon>ecological metagenomes</taxon>
    </lineage>
</organism>
<accession>A0A6J7QWB9</accession>
<dbReference type="EMBL" id="CAFBPI010000065">
    <property type="protein sequence ID" value="CAB5020093.1"/>
    <property type="molecule type" value="Genomic_DNA"/>
</dbReference>
<protein>
    <submittedName>
        <fullName evidence="6">Unannotated protein</fullName>
    </submittedName>
</protein>
<evidence type="ECO:0000313" key="6">
    <source>
        <dbReference type="EMBL" id="CAB5020093.1"/>
    </source>
</evidence>
<dbReference type="EMBL" id="CAEZSC010000087">
    <property type="protein sequence ID" value="CAB4542165.1"/>
    <property type="molecule type" value="Genomic_DNA"/>
</dbReference>
<evidence type="ECO:0000313" key="2">
    <source>
        <dbReference type="EMBL" id="CAB4542165.1"/>
    </source>
</evidence>
<dbReference type="AlphaFoldDB" id="A0A6J7QWB9"/>
<dbReference type="EMBL" id="CAEZUD010000105">
    <property type="protein sequence ID" value="CAB4600397.1"/>
    <property type="molecule type" value="Genomic_DNA"/>
</dbReference>
<dbReference type="EMBL" id="CAEZYL010000044">
    <property type="protein sequence ID" value="CAB4724423.1"/>
    <property type="molecule type" value="Genomic_DNA"/>
</dbReference>
<dbReference type="EMBL" id="CAFBNS010000063">
    <property type="protein sequence ID" value="CAB4959993.1"/>
    <property type="molecule type" value="Genomic_DNA"/>
</dbReference>
<evidence type="ECO:0000313" key="3">
    <source>
        <dbReference type="EMBL" id="CAB4600397.1"/>
    </source>
</evidence>
<gene>
    <name evidence="2" type="ORF">UFOPK1380_01113</name>
    <name evidence="3" type="ORF">UFOPK1778_01229</name>
    <name evidence="4" type="ORF">UFOPK2689_00797</name>
    <name evidence="5" type="ORF">UFOPK3874_00472</name>
    <name evidence="6" type="ORF">UFOPK4095_00952</name>
</gene>
<evidence type="ECO:0000313" key="4">
    <source>
        <dbReference type="EMBL" id="CAB4724423.1"/>
    </source>
</evidence>
<name>A0A6J7QWB9_9ZZZZ</name>
<reference evidence="6" key="1">
    <citation type="submission" date="2020-05" db="EMBL/GenBank/DDBJ databases">
        <authorList>
            <person name="Chiriac C."/>
            <person name="Salcher M."/>
            <person name="Ghai R."/>
            <person name="Kavagutti S V."/>
        </authorList>
    </citation>
    <scope>NUCLEOTIDE SEQUENCE</scope>
</reference>